<reference evidence="1 2" key="1">
    <citation type="journal article" date="2014" name="Agronomy (Basel)">
        <title>A Draft Genome Sequence for Ensete ventricosum, the Drought-Tolerant Tree Against Hunger.</title>
        <authorList>
            <person name="Harrison J."/>
            <person name="Moore K.A."/>
            <person name="Paszkiewicz K."/>
            <person name="Jones T."/>
            <person name="Grant M."/>
            <person name="Ambacheew D."/>
            <person name="Muzemil S."/>
            <person name="Studholme D.J."/>
        </authorList>
    </citation>
    <scope>NUCLEOTIDE SEQUENCE [LARGE SCALE GENOMIC DNA]</scope>
</reference>
<accession>A0A427AH48</accession>
<organism evidence="1 2">
    <name type="scientific">Ensete ventricosum</name>
    <name type="common">Abyssinian banana</name>
    <name type="synonym">Musa ensete</name>
    <dbReference type="NCBI Taxonomy" id="4639"/>
    <lineage>
        <taxon>Eukaryota</taxon>
        <taxon>Viridiplantae</taxon>
        <taxon>Streptophyta</taxon>
        <taxon>Embryophyta</taxon>
        <taxon>Tracheophyta</taxon>
        <taxon>Spermatophyta</taxon>
        <taxon>Magnoliopsida</taxon>
        <taxon>Liliopsida</taxon>
        <taxon>Zingiberales</taxon>
        <taxon>Musaceae</taxon>
        <taxon>Ensete</taxon>
    </lineage>
</organism>
<gene>
    <name evidence="1" type="ORF">B296_00010463</name>
</gene>
<feature type="non-terminal residue" evidence="1">
    <location>
        <position position="1"/>
    </location>
</feature>
<dbReference type="AlphaFoldDB" id="A0A427AH48"/>
<dbReference type="EMBL" id="AMZH03002451">
    <property type="protein sequence ID" value="RRT75544.1"/>
    <property type="molecule type" value="Genomic_DNA"/>
</dbReference>
<dbReference type="Proteomes" id="UP000287651">
    <property type="component" value="Unassembled WGS sequence"/>
</dbReference>
<name>A0A427AH48_ENSVE</name>
<sequence length="138" mass="15455">LTATINGDTIRCWAGVKFEHRAEVWTTQWELAEISLEVGRSSDDVVRSSPRTHQKFAQKFVGSSSTGVCRKNARSSLVVRRRKSGAHRELTRSLLESSLGVHRQVVGSSLGVRQKNAEVRRRKSGARRGFIKRMSGVH</sequence>
<evidence type="ECO:0000313" key="2">
    <source>
        <dbReference type="Proteomes" id="UP000287651"/>
    </source>
</evidence>
<evidence type="ECO:0000313" key="1">
    <source>
        <dbReference type="EMBL" id="RRT75544.1"/>
    </source>
</evidence>
<proteinExistence type="predicted"/>
<comment type="caution">
    <text evidence="1">The sequence shown here is derived from an EMBL/GenBank/DDBJ whole genome shotgun (WGS) entry which is preliminary data.</text>
</comment>
<protein>
    <submittedName>
        <fullName evidence="1">Uncharacterized protein</fullName>
    </submittedName>
</protein>